<name>A0A2P8H5W6_9BACL</name>
<gene>
    <name evidence="1" type="ORF">B0H99_102300</name>
</gene>
<sequence length="104" mass="12081">MKKVLIFFLISLFTIGMLFGAFKLYSEHKENEMAAFHYAAVEVLKSYDESEPLFHGGTRYDFGQGRYMVIVKNQQGKKYYYEVLISDERALVEILDNTSYIPSS</sequence>
<protein>
    <submittedName>
        <fullName evidence="1">Uncharacterized protein</fullName>
    </submittedName>
</protein>
<reference evidence="1 2" key="1">
    <citation type="submission" date="2018-03" db="EMBL/GenBank/DDBJ databases">
        <title>Genomic Encyclopedia of Type Strains, Phase III (KMG-III): the genomes of soil and plant-associated and newly described type strains.</title>
        <authorList>
            <person name="Whitman W."/>
        </authorList>
    </citation>
    <scope>NUCLEOTIDE SEQUENCE [LARGE SCALE GENOMIC DNA]</scope>
    <source>
        <strain evidence="1 2">CGMCC 1.12259</strain>
    </source>
</reference>
<proteinExistence type="predicted"/>
<accession>A0A2P8H5W6</accession>
<organism evidence="1 2">
    <name type="scientific">Planomicrobium soli</name>
    <dbReference type="NCBI Taxonomy" id="1176648"/>
    <lineage>
        <taxon>Bacteria</taxon>
        <taxon>Bacillati</taxon>
        <taxon>Bacillota</taxon>
        <taxon>Bacilli</taxon>
        <taxon>Bacillales</taxon>
        <taxon>Caryophanaceae</taxon>
        <taxon>Planomicrobium</taxon>
    </lineage>
</organism>
<dbReference type="EMBL" id="PYAT01000002">
    <property type="protein sequence ID" value="PSL41616.1"/>
    <property type="molecule type" value="Genomic_DNA"/>
</dbReference>
<dbReference type="Proteomes" id="UP000242682">
    <property type="component" value="Unassembled WGS sequence"/>
</dbReference>
<dbReference type="AlphaFoldDB" id="A0A2P8H5W6"/>
<comment type="caution">
    <text evidence="1">The sequence shown here is derived from an EMBL/GenBank/DDBJ whole genome shotgun (WGS) entry which is preliminary data.</text>
</comment>
<evidence type="ECO:0000313" key="1">
    <source>
        <dbReference type="EMBL" id="PSL41616.1"/>
    </source>
</evidence>
<evidence type="ECO:0000313" key="2">
    <source>
        <dbReference type="Proteomes" id="UP000242682"/>
    </source>
</evidence>
<keyword evidence="2" id="KW-1185">Reference proteome</keyword>
<dbReference type="RefSeq" id="WP_106532297.1">
    <property type="nucleotide sequence ID" value="NZ_PYAT01000002.1"/>
</dbReference>
<dbReference type="OrthoDB" id="2454682at2"/>